<gene>
    <name evidence="1" type="ORF">ACE1CC_05985</name>
</gene>
<dbReference type="InterPro" id="IPR036412">
    <property type="entry name" value="HAD-like_sf"/>
</dbReference>
<keyword evidence="2" id="KW-1185">Reference proteome</keyword>
<reference evidence="1 2" key="1">
    <citation type="submission" date="2024-09" db="EMBL/GenBank/DDBJ databases">
        <title>Floridaenema gen nov. (Aerosakkonemataceae, Aerosakkonematales ord. nov., Cyanobacteria) from benthic tropical and subtropical fresh waters, with the description of four new species.</title>
        <authorList>
            <person name="Moretto J.A."/>
            <person name="Berthold D.E."/>
            <person name="Lefler F.W."/>
            <person name="Huang I.-S."/>
            <person name="Laughinghouse H. IV."/>
        </authorList>
    </citation>
    <scope>NUCLEOTIDE SEQUENCE [LARGE SCALE GENOMIC DNA]</scope>
    <source>
        <strain evidence="1 2">BLCC-F46</strain>
    </source>
</reference>
<dbReference type="InterPro" id="IPR023214">
    <property type="entry name" value="HAD_sf"/>
</dbReference>
<protein>
    <submittedName>
        <fullName evidence="1">HAD family hydrolase</fullName>
        <ecNumber evidence="1">3.1.3.-</ecNumber>
    </submittedName>
</protein>
<dbReference type="EMBL" id="JBHFNQ010000052">
    <property type="protein sequence ID" value="MFB2876424.1"/>
    <property type="molecule type" value="Genomic_DNA"/>
</dbReference>
<dbReference type="Pfam" id="PF13419">
    <property type="entry name" value="HAD_2"/>
    <property type="match status" value="1"/>
</dbReference>
<dbReference type="SUPFAM" id="SSF56784">
    <property type="entry name" value="HAD-like"/>
    <property type="match status" value="1"/>
</dbReference>
<dbReference type="GO" id="GO:0016787">
    <property type="term" value="F:hydrolase activity"/>
    <property type="evidence" value="ECO:0007669"/>
    <property type="project" value="UniProtKB-KW"/>
</dbReference>
<dbReference type="EC" id="3.1.3.-" evidence="1"/>
<evidence type="ECO:0000313" key="1">
    <source>
        <dbReference type="EMBL" id="MFB2876424.1"/>
    </source>
</evidence>
<dbReference type="InterPro" id="IPR041492">
    <property type="entry name" value="HAD_2"/>
</dbReference>
<dbReference type="SFLD" id="SFLDG01129">
    <property type="entry name" value="C1.5:_HAD__Beta-PGM__Phosphata"/>
    <property type="match status" value="1"/>
</dbReference>
<evidence type="ECO:0000313" key="2">
    <source>
        <dbReference type="Proteomes" id="UP001576774"/>
    </source>
</evidence>
<dbReference type="PANTHER" id="PTHR43611">
    <property type="entry name" value="ALPHA-D-GLUCOSE 1-PHOSPHATE PHOSPHATASE"/>
    <property type="match status" value="1"/>
</dbReference>
<accession>A0ABV4X0X3</accession>
<comment type="caution">
    <text evidence="1">The sequence shown here is derived from an EMBL/GenBank/DDBJ whole genome shotgun (WGS) entry which is preliminary data.</text>
</comment>
<dbReference type="Gene3D" id="3.40.50.1000">
    <property type="entry name" value="HAD superfamily/HAD-like"/>
    <property type="match status" value="1"/>
</dbReference>
<organism evidence="1 2">
    <name type="scientific">Floridaenema aerugineum BLCC-F46</name>
    <dbReference type="NCBI Taxonomy" id="3153654"/>
    <lineage>
        <taxon>Bacteria</taxon>
        <taxon>Bacillati</taxon>
        <taxon>Cyanobacteriota</taxon>
        <taxon>Cyanophyceae</taxon>
        <taxon>Oscillatoriophycideae</taxon>
        <taxon>Aerosakkonematales</taxon>
        <taxon>Aerosakkonemataceae</taxon>
        <taxon>Floridanema</taxon>
        <taxon>Floridanema aerugineum</taxon>
    </lineage>
</organism>
<dbReference type="SFLD" id="SFLDS00003">
    <property type="entry name" value="Haloacid_Dehalogenase"/>
    <property type="match status" value="1"/>
</dbReference>
<keyword evidence="1" id="KW-0378">Hydrolase</keyword>
<dbReference type="Proteomes" id="UP001576774">
    <property type="component" value="Unassembled WGS sequence"/>
</dbReference>
<sequence length="198" mass="22735">MIKAIYFDYHGVLDKRSIRLVYQILAATETAKLKQLNDPLSLRKHYFPLEIEYLAGDITPAEFWGQFIADRFDPTDVALAKQSLLTIDLNQGLWQIIPELKKRYFLGIISDSGIDKTQLIEESLDLKAYFDGLYFSSDRNLVKEAGLGFYYLPLQENNFQPADCLLVDDSPNNISQAKTVGYNTHLYRGNNQFLLQLI</sequence>
<dbReference type="RefSeq" id="WP_413269559.1">
    <property type="nucleotide sequence ID" value="NZ_JBHFNQ010000052.1"/>
</dbReference>
<proteinExistence type="predicted"/>
<name>A0ABV4X0X3_9CYAN</name>
<dbReference type="PANTHER" id="PTHR43611:SF3">
    <property type="entry name" value="FLAVIN MONONUCLEOTIDE HYDROLASE 1, CHLOROPLATIC"/>
    <property type="match status" value="1"/>
</dbReference>